<dbReference type="EMBL" id="BBMN01000012">
    <property type="protein sequence ID" value="GAL06584.1"/>
    <property type="molecule type" value="Genomic_DNA"/>
</dbReference>
<dbReference type="AlphaFoldDB" id="A0A090QXK0"/>
<evidence type="ECO:0000313" key="5">
    <source>
        <dbReference type="EMBL" id="GAL06584.1"/>
    </source>
</evidence>
<dbReference type="GO" id="GO:0003676">
    <property type="term" value="F:nucleic acid binding"/>
    <property type="evidence" value="ECO:0007669"/>
    <property type="project" value="InterPro"/>
</dbReference>
<protein>
    <recommendedName>
        <fullName evidence="4">VRR-NUC domain-containing protein</fullName>
    </recommendedName>
</protein>
<feature type="domain" description="VRR-NUC" evidence="4">
    <location>
        <begin position="1"/>
        <end position="65"/>
    </location>
</feature>
<proteinExistence type="predicted"/>
<evidence type="ECO:0000256" key="3">
    <source>
        <dbReference type="ARBA" id="ARBA00022801"/>
    </source>
</evidence>
<comment type="cofactor">
    <cofactor evidence="1">
        <name>Mg(2+)</name>
        <dbReference type="ChEBI" id="CHEBI:18420"/>
    </cofactor>
</comment>
<dbReference type="GO" id="GO:0004518">
    <property type="term" value="F:nuclease activity"/>
    <property type="evidence" value="ECO:0007669"/>
    <property type="project" value="UniProtKB-KW"/>
</dbReference>
<evidence type="ECO:0000259" key="4">
    <source>
        <dbReference type="SMART" id="SM00990"/>
    </source>
</evidence>
<dbReference type="Proteomes" id="UP000029227">
    <property type="component" value="Unassembled WGS sequence"/>
</dbReference>
<dbReference type="GO" id="GO:0016788">
    <property type="term" value="F:hydrolase activity, acting on ester bonds"/>
    <property type="evidence" value="ECO:0007669"/>
    <property type="project" value="InterPro"/>
</dbReference>
<reference evidence="5 6" key="1">
    <citation type="journal article" date="2014" name="Genome Announc.">
        <title>Draft Genome Sequences of Two Vibrionaceae Species, Vibrio ponticus C121 and Photobacterium aphoticum C119, Isolated as Coral Reef Microbiota.</title>
        <authorList>
            <person name="Al-saari N."/>
            <person name="Meirelles P.M."/>
            <person name="Mino S."/>
            <person name="Suda W."/>
            <person name="Oshima K."/>
            <person name="Hattori M."/>
            <person name="Ohkuma M."/>
            <person name="Thompson F.L."/>
            <person name="Gomez-Gil B."/>
            <person name="Sawabe T."/>
            <person name="Sawabe T."/>
        </authorList>
    </citation>
    <scope>NUCLEOTIDE SEQUENCE [LARGE SCALE GENOMIC DNA]</scope>
    <source>
        <strain evidence="5 6">JCM 19237</strain>
    </source>
</reference>
<evidence type="ECO:0000313" key="6">
    <source>
        <dbReference type="Proteomes" id="UP000029227"/>
    </source>
</evidence>
<name>A0A090QXK0_9GAMM</name>
<dbReference type="Gene3D" id="3.40.1350.10">
    <property type="match status" value="1"/>
</dbReference>
<evidence type="ECO:0000256" key="2">
    <source>
        <dbReference type="ARBA" id="ARBA00022722"/>
    </source>
</evidence>
<dbReference type="InterPro" id="IPR011856">
    <property type="entry name" value="tRNA_endonuc-like_dom_sf"/>
</dbReference>
<sequence length="72" mass="8561">MIFSRILFDPKHNRSGFPDLILFQDDTYQWVEVKGPGDTLQRNQLRWLQVFDQHDIPALVAFVTWEQQADID</sequence>
<organism evidence="5 6">
    <name type="scientific">Photobacterium aphoticum</name>
    <dbReference type="NCBI Taxonomy" id="754436"/>
    <lineage>
        <taxon>Bacteria</taxon>
        <taxon>Pseudomonadati</taxon>
        <taxon>Pseudomonadota</taxon>
        <taxon>Gammaproteobacteria</taxon>
        <taxon>Vibrionales</taxon>
        <taxon>Vibrionaceae</taxon>
        <taxon>Photobacterium</taxon>
    </lineage>
</organism>
<evidence type="ECO:0000256" key="1">
    <source>
        <dbReference type="ARBA" id="ARBA00001946"/>
    </source>
</evidence>
<gene>
    <name evidence="5" type="ORF">JCM19237_2681</name>
</gene>
<dbReference type="STRING" id="754436.JCM19237_2681"/>
<accession>A0A090QXK0</accession>
<dbReference type="Pfam" id="PF08774">
    <property type="entry name" value="VRR_NUC"/>
    <property type="match status" value="1"/>
</dbReference>
<dbReference type="InterPro" id="IPR014883">
    <property type="entry name" value="VRR_NUC"/>
</dbReference>
<keyword evidence="3" id="KW-0378">Hydrolase</keyword>
<comment type="caution">
    <text evidence="5">The sequence shown here is derived from an EMBL/GenBank/DDBJ whole genome shotgun (WGS) entry which is preliminary data.</text>
</comment>
<keyword evidence="2" id="KW-0540">Nuclease</keyword>
<dbReference type="SMART" id="SM00990">
    <property type="entry name" value="VRR_NUC"/>
    <property type="match status" value="1"/>
</dbReference>